<dbReference type="InterPro" id="IPR058163">
    <property type="entry name" value="LysR-type_TF_proteobact-type"/>
</dbReference>
<dbReference type="FunFam" id="1.10.10.10:FF:000001">
    <property type="entry name" value="LysR family transcriptional regulator"/>
    <property type="match status" value="1"/>
</dbReference>
<evidence type="ECO:0000256" key="1">
    <source>
        <dbReference type="ARBA" id="ARBA00009437"/>
    </source>
</evidence>
<dbReference type="SUPFAM" id="SSF53850">
    <property type="entry name" value="Periplasmic binding protein-like II"/>
    <property type="match status" value="1"/>
</dbReference>
<keyword evidence="2" id="KW-0805">Transcription regulation</keyword>
<dbReference type="SUPFAM" id="SSF46785">
    <property type="entry name" value="Winged helix' DNA-binding domain"/>
    <property type="match status" value="1"/>
</dbReference>
<name>A0A4D7AWX1_9HYPH</name>
<dbReference type="PANTHER" id="PTHR30537">
    <property type="entry name" value="HTH-TYPE TRANSCRIPTIONAL REGULATOR"/>
    <property type="match status" value="1"/>
</dbReference>
<reference evidence="6 7" key="1">
    <citation type="submission" date="2019-04" db="EMBL/GenBank/DDBJ databases">
        <title>Phreatobacter aquaticus sp. nov.</title>
        <authorList>
            <person name="Choi A."/>
        </authorList>
    </citation>
    <scope>NUCLEOTIDE SEQUENCE [LARGE SCALE GENOMIC DNA]</scope>
    <source>
        <strain evidence="6 7">KCTC 52518</strain>
    </source>
</reference>
<evidence type="ECO:0000259" key="5">
    <source>
        <dbReference type="PROSITE" id="PS50931"/>
    </source>
</evidence>
<accession>A0A4D7AWX1</accession>
<evidence type="ECO:0000313" key="6">
    <source>
        <dbReference type="EMBL" id="QCI64541.1"/>
    </source>
</evidence>
<dbReference type="AlphaFoldDB" id="A0A4D7AWX1"/>
<sequence length="317" mass="34929">MKLNRRLIPDIRTLQAFECAARHLSFTQAAAELNLTQSAVSRQIRDLEAQLGVTLFERVRRRVVLSGSGQALLVDVRRLLRQTEETMARAMAAGRSTSTLNIATLPTFASRWLMPRLPAYLRDNPGTVLNLTSRSAPFNFHDEPFDLAIHHGQPIWAGATCRYLCDEWIVPVASPQVLAHHPVDTPAALASASLLHLATRPGLWAAWFQANGGEIEAAYRGHRFDQFAMIIEAAVAGLGVALLPRYLIEHELRSGDLQVVFDRPFETDSSYYLVVPEDGLHNPLTQAFCTWISAQVSPRRQPAESPAPPASGDAAPA</sequence>
<dbReference type="EMBL" id="CP039690">
    <property type="protein sequence ID" value="QCI64541.1"/>
    <property type="molecule type" value="Genomic_DNA"/>
</dbReference>
<dbReference type="InterPro" id="IPR036390">
    <property type="entry name" value="WH_DNA-bd_sf"/>
</dbReference>
<keyword evidence="4" id="KW-0804">Transcription</keyword>
<dbReference type="Pfam" id="PF00126">
    <property type="entry name" value="HTH_1"/>
    <property type="match status" value="1"/>
</dbReference>
<dbReference type="FunFam" id="3.40.190.10:FF:000017">
    <property type="entry name" value="Glycine cleavage system transcriptional activator"/>
    <property type="match status" value="1"/>
</dbReference>
<dbReference type="PROSITE" id="PS50931">
    <property type="entry name" value="HTH_LYSR"/>
    <property type="match status" value="1"/>
</dbReference>
<keyword evidence="3" id="KW-0238">DNA-binding</keyword>
<evidence type="ECO:0000313" key="7">
    <source>
        <dbReference type="Proteomes" id="UP000298781"/>
    </source>
</evidence>
<proteinExistence type="inferred from homology"/>
<gene>
    <name evidence="6" type="ORF">E8M01_10040</name>
</gene>
<organism evidence="6 7">
    <name type="scientific">Phreatobacter stygius</name>
    <dbReference type="NCBI Taxonomy" id="1940610"/>
    <lineage>
        <taxon>Bacteria</taxon>
        <taxon>Pseudomonadati</taxon>
        <taxon>Pseudomonadota</taxon>
        <taxon>Alphaproteobacteria</taxon>
        <taxon>Hyphomicrobiales</taxon>
        <taxon>Phreatobacteraceae</taxon>
        <taxon>Phreatobacter</taxon>
    </lineage>
</organism>
<dbReference type="GO" id="GO:0043565">
    <property type="term" value="F:sequence-specific DNA binding"/>
    <property type="evidence" value="ECO:0007669"/>
    <property type="project" value="TreeGrafter"/>
</dbReference>
<dbReference type="PANTHER" id="PTHR30537:SF26">
    <property type="entry name" value="GLYCINE CLEAVAGE SYSTEM TRANSCRIPTIONAL ACTIVATOR"/>
    <property type="match status" value="1"/>
</dbReference>
<feature type="domain" description="HTH lysR-type" evidence="5">
    <location>
        <begin position="9"/>
        <end position="66"/>
    </location>
</feature>
<dbReference type="GO" id="GO:0003700">
    <property type="term" value="F:DNA-binding transcription factor activity"/>
    <property type="evidence" value="ECO:0007669"/>
    <property type="project" value="InterPro"/>
</dbReference>
<dbReference type="PRINTS" id="PR00039">
    <property type="entry name" value="HTHLYSR"/>
</dbReference>
<dbReference type="InterPro" id="IPR036388">
    <property type="entry name" value="WH-like_DNA-bd_sf"/>
</dbReference>
<dbReference type="RefSeq" id="WP_136959994.1">
    <property type="nucleotide sequence ID" value="NZ_CP039690.1"/>
</dbReference>
<comment type="similarity">
    <text evidence="1">Belongs to the LysR transcriptional regulatory family.</text>
</comment>
<evidence type="ECO:0000256" key="4">
    <source>
        <dbReference type="ARBA" id="ARBA00023163"/>
    </source>
</evidence>
<dbReference type="Gene3D" id="1.10.10.10">
    <property type="entry name" value="Winged helix-like DNA-binding domain superfamily/Winged helix DNA-binding domain"/>
    <property type="match status" value="1"/>
</dbReference>
<dbReference type="KEGG" id="pstg:E8M01_10040"/>
<evidence type="ECO:0000256" key="2">
    <source>
        <dbReference type="ARBA" id="ARBA00023015"/>
    </source>
</evidence>
<dbReference type="OrthoDB" id="5526340at2"/>
<dbReference type="InterPro" id="IPR005119">
    <property type="entry name" value="LysR_subst-bd"/>
</dbReference>
<dbReference type="GO" id="GO:0006351">
    <property type="term" value="P:DNA-templated transcription"/>
    <property type="evidence" value="ECO:0007669"/>
    <property type="project" value="TreeGrafter"/>
</dbReference>
<evidence type="ECO:0000256" key="3">
    <source>
        <dbReference type="ARBA" id="ARBA00023125"/>
    </source>
</evidence>
<dbReference type="Gene3D" id="3.40.190.10">
    <property type="entry name" value="Periplasmic binding protein-like II"/>
    <property type="match status" value="2"/>
</dbReference>
<dbReference type="InterPro" id="IPR000847">
    <property type="entry name" value="LysR_HTH_N"/>
</dbReference>
<protein>
    <submittedName>
        <fullName evidence="6">LysR family transcriptional regulator</fullName>
    </submittedName>
</protein>
<dbReference type="Pfam" id="PF03466">
    <property type="entry name" value="LysR_substrate"/>
    <property type="match status" value="1"/>
</dbReference>
<keyword evidence="7" id="KW-1185">Reference proteome</keyword>
<dbReference type="Proteomes" id="UP000298781">
    <property type="component" value="Chromosome"/>
</dbReference>